<keyword evidence="3" id="KW-1185">Reference proteome</keyword>
<dbReference type="PaxDb" id="100226-SCO3631"/>
<evidence type="ECO:0000313" key="3">
    <source>
        <dbReference type="Proteomes" id="UP000001973"/>
    </source>
</evidence>
<dbReference type="InParanoid" id="Q9X8P8"/>
<accession>Q9X8P8</accession>
<dbReference type="EMBL" id="AL939117">
    <property type="protein sequence ID" value="CAB42018.1"/>
    <property type="molecule type" value="Genomic_DNA"/>
</dbReference>
<dbReference type="eggNOG" id="ENOG5033H83">
    <property type="taxonomic scope" value="Bacteria"/>
</dbReference>
<proteinExistence type="predicted"/>
<name>Q9X8P8_STRCO</name>
<protein>
    <submittedName>
        <fullName evidence="2">Uncharacterized protein</fullName>
    </submittedName>
</protein>
<organism evidence="2 3">
    <name type="scientific">Streptomyces coelicolor (strain ATCC BAA-471 / A3(2) / M145)</name>
    <dbReference type="NCBI Taxonomy" id="100226"/>
    <lineage>
        <taxon>Bacteria</taxon>
        <taxon>Bacillati</taxon>
        <taxon>Actinomycetota</taxon>
        <taxon>Actinomycetes</taxon>
        <taxon>Kitasatosporales</taxon>
        <taxon>Streptomycetaceae</taxon>
        <taxon>Streptomyces</taxon>
        <taxon>Streptomyces albidoflavus group</taxon>
    </lineage>
</organism>
<feature type="region of interest" description="Disordered" evidence="1">
    <location>
        <begin position="146"/>
        <end position="169"/>
    </location>
</feature>
<dbReference type="PATRIC" id="fig|100226.15.peg.3690"/>
<sequence length="169" mass="18658">MTVRRAKRRARSRSRCLSSRSDDQGACVSQYFDVGDETLWNPSNGAARLFLRQVAVYEAELGVPSGVGEMVNDECQIDPGAYGRFVNTLVAWHHGTHHRIIHTLSRGFVATALALANRAGAEVRFPEAGADGGLEGRADVQVPVPARPRPEWEEHLREQAEAVERAMPR</sequence>
<dbReference type="HOGENOM" id="CLU_148718_0_0_11"/>
<evidence type="ECO:0000313" key="2">
    <source>
        <dbReference type="EMBL" id="CAB42018.1"/>
    </source>
</evidence>
<dbReference type="Pfam" id="PF19564">
    <property type="entry name" value="DUF6086"/>
    <property type="match status" value="1"/>
</dbReference>
<reference evidence="2 3" key="2">
    <citation type="journal article" date="2002" name="Nature">
        <title>Complete genome sequence of the model actinomycete Streptomyces coelicolor A3(2).</title>
        <authorList>
            <person name="Bentley S.D."/>
            <person name="Chater K.F."/>
            <person name="Cerdeno-Tarraga A.M."/>
            <person name="Challis G.L."/>
            <person name="Thomson N.R."/>
            <person name="James K.D."/>
            <person name="Harris D.E."/>
            <person name="Quail M.A."/>
            <person name="Kieser H."/>
            <person name="Harper D."/>
            <person name="Bateman A."/>
            <person name="Brown S."/>
            <person name="Chandra G."/>
            <person name="Chen C.W."/>
            <person name="Collins M."/>
            <person name="Cronin A."/>
            <person name="Fraser A."/>
            <person name="Goble A."/>
            <person name="Hidalgo J."/>
            <person name="Hornsby T."/>
            <person name="Howarth S."/>
            <person name="Huang C.H."/>
            <person name="Kieser T."/>
            <person name="Larke L."/>
            <person name="Murphy L."/>
            <person name="Oliver K."/>
            <person name="O'Neil S."/>
            <person name="Rabbinowitsch E."/>
            <person name="Rajandream M.A."/>
            <person name="Rutherford K."/>
            <person name="Rutter S."/>
            <person name="Seeger K."/>
            <person name="Saunders D."/>
            <person name="Sharp S."/>
            <person name="Squares R."/>
            <person name="Squares S."/>
            <person name="Taylor K."/>
            <person name="Warren T."/>
            <person name="Wietzorrek A."/>
            <person name="Woodward J."/>
            <person name="Barrell B.G."/>
            <person name="Parkhill J."/>
            <person name="Hopwood D.A."/>
        </authorList>
    </citation>
    <scope>NUCLEOTIDE SEQUENCE [LARGE SCALE GENOMIC DNA]</scope>
    <source>
        <strain evidence="3">ATCC BAA-471 / A3(2) / M145</strain>
    </source>
</reference>
<feature type="compositionally biased region" description="Basic and acidic residues" evidence="1">
    <location>
        <begin position="148"/>
        <end position="169"/>
    </location>
</feature>
<dbReference type="KEGG" id="sco:SCO3631"/>
<gene>
    <name evidence="2" type="ordered locus">SCO3631</name>
    <name evidence="2" type="ORF">SCH10.09</name>
</gene>
<feature type="region of interest" description="Disordered" evidence="1">
    <location>
        <begin position="1"/>
        <end position="21"/>
    </location>
</feature>
<dbReference type="EMBL" id="AL645882">
    <property type="protein sequence ID" value="CAB42018.1"/>
    <property type="molecule type" value="Genomic_DNA"/>
</dbReference>
<dbReference type="InterPro" id="IPR045732">
    <property type="entry name" value="DUF6086"/>
</dbReference>
<dbReference type="OrthoDB" id="3475539at2"/>
<reference evidence="2 3" key="1">
    <citation type="journal article" date="1996" name="Mol. Microbiol.">
        <title>A set of ordered cosmids and a detailed genetic and physical map for the 8 Mb Streptomyces coelicolor A3(2) chromosome.</title>
        <authorList>
            <person name="Redenbach M."/>
            <person name="Kieser H.M."/>
            <person name="Denapaite D."/>
            <person name="Eichner A."/>
            <person name="Cullum J."/>
            <person name="Kinashi H."/>
            <person name="Hopwood D.A."/>
        </authorList>
    </citation>
    <scope>NUCLEOTIDE SEQUENCE [LARGE SCALE GENOMIC DNA]</scope>
    <source>
        <strain evidence="3">ATCC BAA-471 / A3(2) / M145</strain>
    </source>
</reference>
<dbReference type="Proteomes" id="UP000001973">
    <property type="component" value="Chromosome"/>
</dbReference>
<feature type="compositionally biased region" description="Basic residues" evidence="1">
    <location>
        <begin position="1"/>
        <end position="14"/>
    </location>
</feature>
<dbReference type="STRING" id="100226.gene:17761254"/>
<dbReference type="PIR" id="T36521">
    <property type="entry name" value="T36521"/>
</dbReference>
<dbReference type="AlphaFoldDB" id="Q9X8P8"/>
<evidence type="ECO:0000256" key="1">
    <source>
        <dbReference type="SAM" id="MobiDB-lite"/>
    </source>
</evidence>